<proteinExistence type="predicted"/>
<name>A0A433PS37_9FUNG</name>
<accession>A0A433PS37</accession>
<comment type="caution">
    <text evidence="1">The sequence shown here is derived from an EMBL/GenBank/DDBJ whole genome shotgun (WGS) entry which is preliminary data.</text>
</comment>
<evidence type="ECO:0000313" key="2">
    <source>
        <dbReference type="Proteomes" id="UP000274822"/>
    </source>
</evidence>
<dbReference type="EMBL" id="RBNJ01021138">
    <property type="protein sequence ID" value="RUS20294.1"/>
    <property type="molecule type" value="Genomic_DNA"/>
</dbReference>
<sequence>MLDLTLEPVYFIHIIGLVVPAREEQARGIEPLVCEESDDNLKRKGSTVNEVAVKEVHVGGGG</sequence>
<dbReference type="Proteomes" id="UP000274822">
    <property type="component" value="Unassembled WGS sequence"/>
</dbReference>
<dbReference type="AlphaFoldDB" id="A0A433PS37"/>
<organism evidence="1 2">
    <name type="scientific">Jimgerdemannia flammicorona</name>
    <dbReference type="NCBI Taxonomy" id="994334"/>
    <lineage>
        <taxon>Eukaryota</taxon>
        <taxon>Fungi</taxon>
        <taxon>Fungi incertae sedis</taxon>
        <taxon>Mucoromycota</taxon>
        <taxon>Mucoromycotina</taxon>
        <taxon>Endogonomycetes</taxon>
        <taxon>Endogonales</taxon>
        <taxon>Endogonaceae</taxon>
        <taxon>Jimgerdemannia</taxon>
    </lineage>
</organism>
<evidence type="ECO:0000313" key="1">
    <source>
        <dbReference type="EMBL" id="RUS20294.1"/>
    </source>
</evidence>
<reference evidence="1 2" key="1">
    <citation type="journal article" date="2018" name="New Phytol.">
        <title>Phylogenomics of Endogonaceae and evolution of mycorrhizas within Mucoromycota.</title>
        <authorList>
            <person name="Chang Y."/>
            <person name="Desiro A."/>
            <person name="Na H."/>
            <person name="Sandor L."/>
            <person name="Lipzen A."/>
            <person name="Clum A."/>
            <person name="Barry K."/>
            <person name="Grigoriev I.V."/>
            <person name="Martin F.M."/>
            <person name="Stajich J.E."/>
            <person name="Smith M.E."/>
            <person name="Bonito G."/>
            <person name="Spatafora J.W."/>
        </authorList>
    </citation>
    <scope>NUCLEOTIDE SEQUENCE [LARGE SCALE GENOMIC DNA]</scope>
    <source>
        <strain evidence="1 2">AD002</strain>
    </source>
</reference>
<keyword evidence="2" id="KW-1185">Reference proteome</keyword>
<gene>
    <name evidence="1" type="ORF">BC938DRAFT_475585</name>
</gene>
<protein>
    <submittedName>
        <fullName evidence="1">Uncharacterized protein</fullName>
    </submittedName>
</protein>